<dbReference type="Pfam" id="PF00498">
    <property type="entry name" value="FHA"/>
    <property type="match status" value="1"/>
</dbReference>
<dbReference type="AlphaFoldDB" id="A0AAV2TP70"/>
<feature type="compositionally biased region" description="Low complexity" evidence="1">
    <location>
        <begin position="163"/>
        <end position="173"/>
    </location>
</feature>
<dbReference type="EMBL" id="CAXLJL010000523">
    <property type="protein sequence ID" value="CAL5138714.1"/>
    <property type="molecule type" value="Genomic_DNA"/>
</dbReference>
<feature type="compositionally biased region" description="Polar residues" evidence="1">
    <location>
        <begin position="134"/>
        <end position="159"/>
    </location>
</feature>
<dbReference type="Gene3D" id="2.60.200.20">
    <property type="match status" value="1"/>
</dbReference>
<proteinExistence type="predicted"/>
<evidence type="ECO:0000256" key="1">
    <source>
        <dbReference type="SAM" id="MobiDB-lite"/>
    </source>
</evidence>
<feature type="region of interest" description="Disordered" evidence="1">
    <location>
        <begin position="134"/>
        <end position="173"/>
    </location>
</feature>
<dbReference type="FunFam" id="2.60.200.20:FF:000019">
    <property type="entry name" value="Nuclear inhibitor of protein phosphatase"/>
    <property type="match status" value="1"/>
</dbReference>
<name>A0AAV2TP70_CALDB</name>
<feature type="domain" description="FHA" evidence="2">
    <location>
        <begin position="49"/>
        <end position="101"/>
    </location>
</feature>
<comment type="caution">
    <text evidence="3">The sequence shown here is derived from an EMBL/GenBank/DDBJ whole genome shotgun (WGS) entry which is preliminary data.</text>
</comment>
<organism evidence="3 4">
    <name type="scientific">Calicophoron daubneyi</name>
    <name type="common">Rumen fluke</name>
    <name type="synonym">Paramphistomum daubneyi</name>
    <dbReference type="NCBI Taxonomy" id="300641"/>
    <lineage>
        <taxon>Eukaryota</taxon>
        <taxon>Metazoa</taxon>
        <taxon>Spiralia</taxon>
        <taxon>Lophotrochozoa</taxon>
        <taxon>Platyhelminthes</taxon>
        <taxon>Trematoda</taxon>
        <taxon>Digenea</taxon>
        <taxon>Plagiorchiida</taxon>
        <taxon>Pronocephalata</taxon>
        <taxon>Paramphistomoidea</taxon>
        <taxon>Paramphistomidae</taxon>
        <taxon>Calicophoron</taxon>
    </lineage>
</organism>
<dbReference type="InterPro" id="IPR008984">
    <property type="entry name" value="SMAD_FHA_dom_sf"/>
</dbReference>
<reference evidence="3" key="1">
    <citation type="submission" date="2024-06" db="EMBL/GenBank/DDBJ databases">
        <authorList>
            <person name="Liu X."/>
            <person name="Lenzi L."/>
            <person name="Haldenby T S."/>
            <person name="Uol C."/>
        </authorList>
    </citation>
    <scope>NUCLEOTIDE SEQUENCE</scope>
</reference>
<dbReference type="SMART" id="SM00240">
    <property type="entry name" value="FHA"/>
    <property type="match status" value="1"/>
</dbReference>
<evidence type="ECO:0000313" key="3">
    <source>
        <dbReference type="EMBL" id="CAL5138714.1"/>
    </source>
</evidence>
<sequence length="411" mass="44345">MGEVKPGELLVNNFKIPSWASKPPPGLHLDVMKDGKLVQKLIIDEKSCYFFGRNRQLCDFPVEHQSCSRVHAVIVWHKFLSRAFLIDLGSVHGTYIGKLRLEPHQPVQVPIDSELHFGASTRVYIIRERPNPLYTGSNNVSETGSNGTDGSNPMGPQNRPNDDLTGGDDSLGLLNSQLPQSEVELDNLTEFNTAHNRRIASIVDVASNPALSFSKIRKRSLNSVHFSDADEIINPEDVDPSIGRFRNLVQETFIPNKRAKEGHEGAFLGVAAPTPLSGGENRSVSGGLRPATPASSSLLSASALFGPTYSLATKLGLPLPNLAPDIDSEPSEPSLPPTLAILHAHAHSRPGSLVSALPDGKQTGRLSANDILGTDTGLETGLVRPESPKRKKYAKEAWPGKRPGFLVGPTA</sequence>
<evidence type="ECO:0000313" key="4">
    <source>
        <dbReference type="Proteomes" id="UP001497525"/>
    </source>
</evidence>
<feature type="region of interest" description="Disordered" evidence="1">
    <location>
        <begin position="377"/>
        <end position="411"/>
    </location>
</feature>
<dbReference type="Gene3D" id="6.10.250.1290">
    <property type="match status" value="1"/>
</dbReference>
<dbReference type="SUPFAM" id="SSF49879">
    <property type="entry name" value="SMAD/FHA domain"/>
    <property type="match status" value="1"/>
</dbReference>
<gene>
    <name evidence="3" type="ORF">CDAUBV1_LOCUS13527</name>
</gene>
<dbReference type="PROSITE" id="PS50006">
    <property type="entry name" value="FHA_DOMAIN"/>
    <property type="match status" value="1"/>
</dbReference>
<dbReference type="Proteomes" id="UP001497525">
    <property type="component" value="Unassembled WGS sequence"/>
</dbReference>
<evidence type="ECO:0000259" key="2">
    <source>
        <dbReference type="PROSITE" id="PS50006"/>
    </source>
</evidence>
<protein>
    <recommendedName>
        <fullName evidence="2">FHA domain-containing protein</fullName>
    </recommendedName>
</protein>
<dbReference type="CDD" id="cd22674">
    <property type="entry name" value="FHA_PPP1R8"/>
    <property type="match status" value="1"/>
</dbReference>
<dbReference type="InterPro" id="IPR050923">
    <property type="entry name" value="Cell_Proc_Reg/RNA_Proc"/>
</dbReference>
<dbReference type="InterPro" id="IPR000253">
    <property type="entry name" value="FHA_dom"/>
</dbReference>
<accession>A0AAV2TP70</accession>
<dbReference type="PANTHER" id="PTHR23308">
    <property type="entry name" value="NUCLEAR INHIBITOR OF PROTEIN PHOSPHATASE-1"/>
    <property type="match status" value="1"/>
</dbReference>